<feature type="domain" description="HTH cro/C1-type" evidence="1">
    <location>
        <begin position="32"/>
        <end position="83"/>
    </location>
</feature>
<dbReference type="Pfam" id="PF17765">
    <property type="entry name" value="MLTR_LBD"/>
    <property type="match status" value="1"/>
</dbReference>
<keyword evidence="3" id="KW-1185">Reference proteome</keyword>
<dbReference type="Gene3D" id="3.30.450.180">
    <property type="match status" value="1"/>
</dbReference>
<dbReference type="GO" id="GO:0003677">
    <property type="term" value="F:DNA binding"/>
    <property type="evidence" value="ECO:0007669"/>
    <property type="project" value="InterPro"/>
</dbReference>
<dbReference type="CDD" id="cd00093">
    <property type="entry name" value="HTH_XRE"/>
    <property type="match status" value="1"/>
</dbReference>
<dbReference type="KEGG" id="sgrg:L0C25_01735"/>
<protein>
    <submittedName>
        <fullName evidence="2">Helix-turn-helix transcriptional regulator</fullName>
    </submittedName>
</protein>
<dbReference type="AlphaFoldDB" id="A0AA46TIM1"/>
<evidence type="ECO:0000313" key="3">
    <source>
        <dbReference type="Proteomes" id="UP001164390"/>
    </source>
</evidence>
<dbReference type="EMBL" id="CP094970">
    <property type="protein sequence ID" value="UYM05825.1"/>
    <property type="molecule type" value="Genomic_DNA"/>
</dbReference>
<dbReference type="Pfam" id="PF13560">
    <property type="entry name" value="HTH_31"/>
    <property type="match status" value="1"/>
</dbReference>
<proteinExistence type="predicted"/>
<dbReference type="InterPro" id="IPR041413">
    <property type="entry name" value="MLTR_LBD"/>
</dbReference>
<dbReference type="PANTHER" id="PTHR35010:SF2">
    <property type="entry name" value="BLL4672 PROTEIN"/>
    <property type="match status" value="1"/>
</dbReference>
<name>A0AA46TIM1_9ACTN</name>
<dbReference type="RefSeq" id="WP_271634653.1">
    <property type="nucleotide sequence ID" value="NZ_CP094970.1"/>
</dbReference>
<dbReference type="PROSITE" id="PS50943">
    <property type="entry name" value="HTH_CROC1"/>
    <property type="match status" value="1"/>
</dbReference>
<gene>
    <name evidence="2" type="ORF">L0C25_01735</name>
</gene>
<reference evidence="2" key="1">
    <citation type="submission" date="2022-01" db="EMBL/GenBank/DDBJ databases">
        <title>Nocardioidaceae gen. sp. A5X3R13.</title>
        <authorList>
            <person name="Lopez Marin M.A."/>
            <person name="Uhlik O."/>
        </authorList>
    </citation>
    <scope>NUCLEOTIDE SEQUENCE</scope>
    <source>
        <strain evidence="2">A5X3R13</strain>
    </source>
</reference>
<dbReference type="SUPFAM" id="SSF47413">
    <property type="entry name" value="lambda repressor-like DNA-binding domains"/>
    <property type="match status" value="1"/>
</dbReference>
<dbReference type="Gene3D" id="1.10.260.40">
    <property type="entry name" value="lambda repressor-like DNA-binding domains"/>
    <property type="match status" value="1"/>
</dbReference>
<dbReference type="Proteomes" id="UP001164390">
    <property type="component" value="Chromosome"/>
</dbReference>
<dbReference type="SMART" id="SM00530">
    <property type="entry name" value="HTH_XRE"/>
    <property type="match status" value="1"/>
</dbReference>
<dbReference type="InterPro" id="IPR001387">
    <property type="entry name" value="Cro/C1-type_HTH"/>
</dbReference>
<dbReference type="InterPro" id="IPR010982">
    <property type="entry name" value="Lambda_DNA-bd_dom_sf"/>
</dbReference>
<evidence type="ECO:0000313" key="2">
    <source>
        <dbReference type="EMBL" id="UYM05825.1"/>
    </source>
</evidence>
<organism evidence="2 3">
    <name type="scientific">Solicola gregarius</name>
    <dbReference type="NCBI Taxonomy" id="2908642"/>
    <lineage>
        <taxon>Bacteria</taxon>
        <taxon>Bacillati</taxon>
        <taxon>Actinomycetota</taxon>
        <taxon>Actinomycetes</taxon>
        <taxon>Propionibacteriales</taxon>
        <taxon>Nocardioidaceae</taxon>
        <taxon>Solicola</taxon>
    </lineage>
</organism>
<dbReference type="PANTHER" id="PTHR35010">
    <property type="entry name" value="BLL4672 PROTEIN-RELATED"/>
    <property type="match status" value="1"/>
</dbReference>
<accession>A0AA46TIM1</accession>
<sequence>MSPRRSELGDALRNWRDRLSPEAVGVSTYGQRRATGLRREELASLSGLSVDYVTRLEQGRSSNPSAQVLTALARSLQLSRDERDHLYVLAGQAPPRSGVIDAHLTPGVQRLLARLEEFPVGVHDPAWNIVAWNPLWEALVGEAAGATVRDRNIAWRHFTGAAGRVVVDADAWIAMEGTIVADLRASRAQYPNDDGLATLIADLRSVSARFDELWQSNEVSTHVAARKSFDHPSVGRITLDCDVLTVHDSDLRIVAYTAEPGSADAQKLDLLRVVGTQRLSG</sequence>
<evidence type="ECO:0000259" key="1">
    <source>
        <dbReference type="PROSITE" id="PS50943"/>
    </source>
</evidence>